<dbReference type="RefSeq" id="WP_209663740.1">
    <property type="nucleotide sequence ID" value="NZ_JAGGMS010000001.1"/>
</dbReference>
<evidence type="ECO:0000259" key="1">
    <source>
        <dbReference type="Pfam" id="PF14742"/>
    </source>
</evidence>
<dbReference type="EMBL" id="JAGGMS010000001">
    <property type="protein sequence ID" value="MBP2180124.1"/>
    <property type="molecule type" value="Genomic_DNA"/>
</dbReference>
<keyword evidence="4" id="KW-1185">Reference proteome</keyword>
<proteinExistence type="predicted"/>
<evidence type="ECO:0000313" key="3">
    <source>
        <dbReference type="EMBL" id="MBP2180124.1"/>
    </source>
</evidence>
<dbReference type="Proteomes" id="UP000741013">
    <property type="component" value="Unassembled WGS sequence"/>
</dbReference>
<reference evidence="3 4" key="1">
    <citation type="submission" date="2021-03" db="EMBL/GenBank/DDBJ databases">
        <title>Sequencing the genomes of 1000 actinobacteria strains.</title>
        <authorList>
            <person name="Klenk H.-P."/>
        </authorList>
    </citation>
    <scope>NUCLEOTIDE SEQUENCE [LARGE SCALE GENOMIC DNA]</scope>
    <source>
        <strain evidence="3 4">DSM 45510</strain>
    </source>
</reference>
<accession>A0ABS4PL12</accession>
<sequence>MSGMQPLLHDLAIALRAPTVVLSGRDGQLRPAGTQGVLHGDLRVLGEAVVTVNGREAEPIGFAEPGADRGEFTGLLRGIGDPGPDPTVWLRRHRTAGPRGMYEELELASSASAPVRCAVELTLSADFAPIEEIKGGDSREALPPVLDGSGVLWESGGLTSRVVAEGAEFSLQDGKVVARWTVDAPTRLHWSVSVTDEAPLFVPGAPVLATPEVRADDRRFAGFLNRSLADLTGLLLAEREHPDDVFAGAGAPWYLTLFGRDSLWAARLLLPVSVDLAAGTLRTLARSQGRKHDPATGEAPGKILHERRRADFKLRGMSLPAWYYGTVDATALWVCLLHDAWRWGLAEERVRELLPNLRAALTWITELADTDGDGFAEYLDETGRGLANQGWKDSRDAVRFADGRRAEPPVALSEVQGYQHEAVVRAADLLTALGEPADGLTDWAADLRTRFREKFWVNGFPALALDGAKTPVDALTSNIGHLLGTGLVDEAESATIAGHLLGPDLAAGYGLRTMSSTMDGYAPLSYHCGSVWPHDTAIVVNALSRAGHGPAAARLGAQLLTAAEAFGYRMPELYAGFSADDSPIPLPYGASCRPQAWSAASAVVLLQTFLGLQVDVPAGTITLSPPPSPIGAFEVRDLPVGNGTLSLALAADGSIRDLVLPQGFRQVP</sequence>
<organism evidence="3 4">
    <name type="scientific">Amycolatopsis magusensis</name>
    <dbReference type="NCBI Taxonomy" id="882444"/>
    <lineage>
        <taxon>Bacteria</taxon>
        <taxon>Bacillati</taxon>
        <taxon>Actinomycetota</taxon>
        <taxon>Actinomycetes</taxon>
        <taxon>Pseudonocardiales</taxon>
        <taxon>Pseudonocardiaceae</taxon>
        <taxon>Amycolatopsis</taxon>
    </lineage>
</organism>
<evidence type="ECO:0000259" key="2">
    <source>
        <dbReference type="Pfam" id="PF22422"/>
    </source>
</evidence>
<comment type="caution">
    <text evidence="3">The sequence shown here is derived from an EMBL/GenBank/DDBJ whole genome shotgun (WGS) entry which is preliminary data.</text>
</comment>
<gene>
    <name evidence="3" type="ORF">JOM49_001650</name>
</gene>
<evidence type="ECO:0000313" key="4">
    <source>
        <dbReference type="Proteomes" id="UP000741013"/>
    </source>
</evidence>
<dbReference type="Pfam" id="PF14742">
    <property type="entry name" value="GDE_N_bis"/>
    <property type="match status" value="1"/>
</dbReference>
<feature type="domain" description="Mannosylglycerate hydrolase MGH1-like glycoside hydrolase" evidence="2">
    <location>
        <begin position="269"/>
        <end position="564"/>
    </location>
</feature>
<dbReference type="Pfam" id="PF22422">
    <property type="entry name" value="MGH1-like_GH"/>
    <property type="match status" value="1"/>
</dbReference>
<dbReference type="InterPro" id="IPR012341">
    <property type="entry name" value="6hp_glycosidase-like_sf"/>
</dbReference>
<dbReference type="InterPro" id="IPR032856">
    <property type="entry name" value="GDE_N_bis"/>
</dbReference>
<feature type="domain" description="Putative glycogen debranching enzyme N-terminal" evidence="1">
    <location>
        <begin position="17"/>
        <end position="194"/>
    </location>
</feature>
<dbReference type="InterPro" id="IPR008928">
    <property type="entry name" value="6-hairpin_glycosidase_sf"/>
</dbReference>
<dbReference type="InterPro" id="IPR054491">
    <property type="entry name" value="MGH1-like_GH"/>
</dbReference>
<protein>
    <submittedName>
        <fullName evidence="3">Glycogen debranching enzyme</fullName>
    </submittedName>
</protein>
<name>A0ABS4PL12_9PSEU</name>
<dbReference type="SUPFAM" id="SSF48208">
    <property type="entry name" value="Six-hairpin glycosidases"/>
    <property type="match status" value="1"/>
</dbReference>
<dbReference type="Gene3D" id="1.50.10.10">
    <property type="match status" value="1"/>
</dbReference>